<evidence type="ECO:0000256" key="3">
    <source>
        <dbReference type="ARBA" id="ARBA00022691"/>
    </source>
</evidence>
<proteinExistence type="predicted"/>
<reference evidence="6 7" key="1">
    <citation type="submission" date="2015-10" db="EMBL/GenBank/DDBJ databases">
        <title>Draft genome sequence of Streptomyces curacoi DSM 40107, type strain for the species Streptomyces curacoi.</title>
        <authorList>
            <person name="Ruckert C."/>
            <person name="Winkler A."/>
            <person name="Kalinowski J."/>
            <person name="Kampfer P."/>
            <person name="Glaeser S."/>
        </authorList>
    </citation>
    <scope>NUCLEOTIDE SEQUENCE [LARGE SCALE GENOMIC DNA]</scope>
    <source>
        <strain evidence="6 7">DSM 40107</strain>
    </source>
</reference>
<dbReference type="PANTHER" id="PTHR45875">
    <property type="entry name" value="METHYLTRANSFERASE N6AMT1"/>
    <property type="match status" value="1"/>
</dbReference>
<dbReference type="Proteomes" id="UP000054024">
    <property type="component" value="Unassembled WGS sequence"/>
</dbReference>
<keyword evidence="3" id="KW-0949">S-adenosyl-L-methionine</keyword>
<evidence type="ECO:0000259" key="5">
    <source>
        <dbReference type="Pfam" id="PF13649"/>
    </source>
</evidence>
<dbReference type="GO" id="GO:0008757">
    <property type="term" value="F:S-adenosylmethionine-dependent methyltransferase activity"/>
    <property type="evidence" value="ECO:0007669"/>
    <property type="project" value="TreeGrafter"/>
</dbReference>
<protein>
    <submittedName>
        <fullName evidence="6">Methyltransferase</fullName>
    </submittedName>
</protein>
<dbReference type="Pfam" id="PF13649">
    <property type="entry name" value="Methyltransf_25"/>
    <property type="match status" value="1"/>
</dbReference>
<dbReference type="OrthoDB" id="267914at2"/>
<evidence type="ECO:0000256" key="2">
    <source>
        <dbReference type="ARBA" id="ARBA00022679"/>
    </source>
</evidence>
<accession>A0A117NY00</accession>
<dbReference type="GO" id="GO:0032259">
    <property type="term" value="P:methylation"/>
    <property type="evidence" value="ECO:0007669"/>
    <property type="project" value="UniProtKB-KW"/>
</dbReference>
<evidence type="ECO:0000313" key="6">
    <source>
        <dbReference type="EMBL" id="KUM69456.1"/>
    </source>
</evidence>
<dbReference type="GO" id="GO:0008276">
    <property type="term" value="F:protein methyltransferase activity"/>
    <property type="evidence" value="ECO:0007669"/>
    <property type="project" value="TreeGrafter"/>
</dbReference>
<dbReference type="InterPro" id="IPR052190">
    <property type="entry name" value="Euk-Arch_PrmC-MTase"/>
</dbReference>
<keyword evidence="2 6" id="KW-0808">Transferase</keyword>
<dbReference type="RefSeq" id="WP_062156010.1">
    <property type="nucleotide sequence ID" value="NZ_KQ947994.1"/>
</dbReference>
<dbReference type="STRING" id="146536.AQI70_32375"/>
<sequence length="260" mass="28888">MSQAQLEPVVAPRPRGAAAPEAGRLSSYERSLGRSRESLMRKDRPRVFTMFGHEWDLFPEVFAPVYSPSTQVAVDFLDLARPGTHDGGSFLEMGCGTGLVAAMAVFAGYDRVVASDINRMAVANAAANAERHGLGDRLRAVHSDLFAGLEPGERFDVVFWSSNYVLAPADYSYRSPHEQAYVDPGYRTHRRYLTEAPLRVTPTGSALLHFSDRGDVPALYRIADECGRELRLVDAHRVRECEYGDDMVEHLLFEIVPRTA</sequence>
<feature type="domain" description="Methyltransferase" evidence="5">
    <location>
        <begin position="91"/>
        <end position="163"/>
    </location>
</feature>
<dbReference type="InterPro" id="IPR029063">
    <property type="entry name" value="SAM-dependent_MTases_sf"/>
</dbReference>
<gene>
    <name evidence="6" type="ORF">AQI70_32375</name>
</gene>
<keyword evidence="7" id="KW-1185">Reference proteome</keyword>
<dbReference type="Gene3D" id="3.40.50.150">
    <property type="entry name" value="Vaccinia Virus protein VP39"/>
    <property type="match status" value="1"/>
</dbReference>
<feature type="compositionally biased region" description="Low complexity" evidence="4">
    <location>
        <begin position="7"/>
        <end position="23"/>
    </location>
</feature>
<dbReference type="GO" id="GO:0035657">
    <property type="term" value="C:eRF1 methyltransferase complex"/>
    <property type="evidence" value="ECO:0007669"/>
    <property type="project" value="TreeGrafter"/>
</dbReference>
<evidence type="ECO:0000313" key="7">
    <source>
        <dbReference type="Proteomes" id="UP000054024"/>
    </source>
</evidence>
<name>A0A117NY00_9ACTN</name>
<organism evidence="6 7">
    <name type="scientific">Streptomyces curacoi</name>
    <dbReference type="NCBI Taxonomy" id="146536"/>
    <lineage>
        <taxon>Bacteria</taxon>
        <taxon>Bacillati</taxon>
        <taxon>Actinomycetota</taxon>
        <taxon>Actinomycetes</taxon>
        <taxon>Kitasatosporales</taxon>
        <taxon>Streptomycetaceae</taxon>
        <taxon>Streptomyces</taxon>
    </lineage>
</organism>
<feature type="region of interest" description="Disordered" evidence="4">
    <location>
        <begin position="1"/>
        <end position="26"/>
    </location>
</feature>
<dbReference type="CDD" id="cd02440">
    <property type="entry name" value="AdoMet_MTases"/>
    <property type="match status" value="1"/>
</dbReference>
<evidence type="ECO:0000256" key="4">
    <source>
        <dbReference type="SAM" id="MobiDB-lite"/>
    </source>
</evidence>
<dbReference type="InterPro" id="IPR041698">
    <property type="entry name" value="Methyltransf_25"/>
</dbReference>
<evidence type="ECO:0000256" key="1">
    <source>
        <dbReference type="ARBA" id="ARBA00022603"/>
    </source>
</evidence>
<keyword evidence="1 6" id="KW-0489">Methyltransferase</keyword>
<dbReference type="AlphaFoldDB" id="A0A117NY00"/>
<dbReference type="PANTHER" id="PTHR45875:SF1">
    <property type="entry name" value="METHYLTRANSFERASE N6AMT1"/>
    <property type="match status" value="1"/>
</dbReference>
<comment type="caution">
    <text evidence="6">The sequence shown here is derived from an EMBL/GenBank/DDBJ whole genome shotgun (WGS) entry which is preliminary data.</text>
</comment>
<dbReference type="EMBL" id="LMWJ01000026">
    <property type="protein sequence ID" value="KUM69456.1"/>
    <property type="molecule type" value="Genomic_DNA"/>
</dbReference>
<dbReference type="SUPFAM" id="SSF53335">
    <property type="entry name" value="S-adenosyl-L-methionine-dependent methyltransferases"/>
    <property type="match status" value="1"/>
</dbReference>